<protein>
    <recommendedName>
        <fullName evidence="2">Flagellar Assembly Protein A N-terminal region domain-containing protein</fullName>
    </recommendedName>
</protein>
<keyword evidence="1" id="KW-0175">Coiled coil</keyword>
<name>A0A3D2XAX2_9FIRM</name>
<dbReference type="Proteomes" id="UP000262969">
    <property type="component" value="Unassembled WGS sequence"/>
</dbReference>
<organism evidence="3 4">
    <name type="scientific">Lachnoclostridium phytofermentans</name>
    <dbReference type="NCBI Taxonomy" id="66219"/>
    <lineage>
        <taxon>Bacteria</taxon>
        <taxon>Bacillati</taxon>
        <taxon>Bacillota</taxon>
        <taxon>Clostridia</taxon>
        <taxon>Lachnospirales</taxon>
        <taxon>Lachnospiraceae</taxon>
    </lineage>
</organism>
<reference evidence="3 4" key="1">
    <citation type="journal article" date="2018" name="Nat. Biotechnol.">
        <title>A standardized bacterial taxonomy based on genome phylogeny substantially revises the tree of life.</title>
        <authorList>
            <person name="Parks D.H."/>
            <person name="Chuvochina M."/>
            <person name="Waite D.W."/>
            <person name="Rinke C."/>
            <person name="Skarshewski A."/>
            <person name="Chaumeil P.A."/>
            <person name="Hugenholtz P."/>
        </authorList>
    </citation>
    <scope>NUCLEOTIDE SEQUENCE [LARGE SCALE GENOMIC DNA]</scope>
    <source>
        <strain evidence="3">UBA11728</strain>
    </source>
</reference>
<proteinExistence type="predicted"/>
<dbReference type="InterPro" id="IPR046865">
    <property type="entry name" value="FapA_b_solenoid"/>
</dbReference>
<comment type="caution">
    <text evidence="3">The sequence shown here is derived from an EMBL/GenBank/DDBJ whole genome shotgun (WGS) entry which is preliminary data.</text>
</comment>
<evidence type="ECO:0000256" key="1">
    <source>
        <dbReference type="SAM" id="Coils"/>
    </source>
</evidence>
<evidence type="ECO:0000313" key="3">
    <source>
        <dbReference type="EMBL" id="HCL04300.1"/>
    </source>
</evidence>
<dbReference type="AlphaFoldDB" id="A0A3D2XAX2"/>
<dbReference type="InterPro" id="IPR005646">
    <property type="entry name" value="FapA"/>
</dbReference>
<gene>
    <name evidence="3" type="ORF">DHW61_18140</name>
</gene>
<dbReference type="EMBL" id="DPVV01000594">
    <property type="protein sequence ID" value="HCL04300.1"/>
    <property type="molecule type" value="Genomic_DNA"/>
</dbReference>
<feature type="coiled-coil region" evidence="1">
    <location>
        <begin position="341"/>
        <end position="375"/>
    </location>
</feature>
<dbReference type="Pfam" id="PF20250">
    <property type="entry name" value="FapA_N"/>
    <property type="match status" value="1"/>
</dbReference>
<accession>A0A3D2XAX2</accession>
<dbReference type="Pfam" id="PF03961">
    <property type="entry name" value="FapA"/>
    <property type="match status" value="1"/>
</dbReference>
<dbReference type="PANTHER" id="PTHR38032">
    <property type="entry name" value="POLYMERASE-RELATED"/>
    <property type="match status" value="1"/>
</dbReference>
<evidence type="ECO:0000313" key="4">
    <source>
        <dbReference type="Proteomes" id="UP000262969"/>
    </source>
</evidence>
<dbReference type="InterPro" id="IPR046866">
    <property type="entry name" value="FapA_N"/>
</dbReference>
<feature type="domain" description="Flagellar Assembly Protein A N-terminal region" evidence="2">
    <location>
        <begin position="17"/>
        <end position="184"/>
    </location>
</feature>
<evidence type="ECO:0000259" key="2">
    <source>
        <dbReference type="Pfam" id="PF20250"/>
    </source>
</evidence>
<dbReference type="PANTHER" id="PTHR38032:SF1">
    <property type="entry name" value="RNA-BINDING PROTEIN KHPB N-TERMINAL DOMAIN-CONTAINING PROTEIN"/>
    <property type="match status" value="1"/>
</dbReference>
<sequence>MSDWSRPTKELMYKKTKVALRNDKMEAYITLYAPVGKDRYTKEMIYEILRFHHVIYGIDDDVVNKLSEKPCYGKEILIAKGTKEVDGKDGYFVYFFDTRVDRNPRILEDDSVDYYAMTRIVTVSQGEIIVRYHKAIQGTNGIDVSGSIRVGKIGRDLPPLKGKGFKLSEDRLIYTALIAGKIELSGDRIIISNVLEIREDIDYLQGDILFKGDLMIYGNISSGKVVESEGSIVVRGHVEGATLRAGKDVILENGMQGAGKGSITCGGSISGKFFEHVEMNARVNITANTIMNCTMVAGNEIIVTGKRGILLGGSAYAGRKITASTIGNYANIKTELVVGVRESYRKKFLLLEKQIDELKERLSQVEAAIAMITEREIPDSISPYRDQKIRLLRTKINMNSEIAEKVDEWSDLMEFIKSSKDAKIVVHKLIYPGCLLKINCLSKRIKDEIVASYVQRNGDVIEMIPFI</sequence>